<sequence length="224" mass="26155">MVLILEKEGNKRCALEANNIEPFTQKTFKELINECHLRKRDYYIARVKCTGKPNDTINNIANSTESTQAKSNPETSVLYFCYDARQLCKYVFEMLISADGRKIRIKNFTDPIHQRDISELNFFRLRYESETPLRAEYVGNHLDFLESNCFRSKVFYKEDPLDALSVNFDFQKMKNITVLSKKQIISLFITIIFILIICTLLVMNMEKKSIARPTMSLASKLYIT</sequence>
<dbReference type="Proteomes" id="UP001516464">
    <property type="component" value="Unassembled WGS sequence"/>
</dbReference>
<evidence type="ECO:0000313" key="2">
    <source>
        <dbReference type="EMBL" id="KAF7682453.1"/>
    </source>
</evidence>
<proteinExistence type="predicted"/>
<protein>
    <submittedName>
        <fullName evidence="2">Uncharacterized protein</fullName>
    </submittedName>
</protein>
<gene>
    <name evidence="2" type="ORF">TCON_2320</name>
</gene>
<keyword evidence="3" id="KW-1185">Reference proteome</keyword>
<reference evidence="2 3" key="1">
    <citation type="submission" date="2019-01" db="EMBL/GenBank/DDBJ databases">
        <title>Genomes sequencing and comparative genomics of infectious freshwater microsporidia, Cucumispora dikerogammari and Thelohania contejeani.</title>
        <authorList>
            <person name="Cormier A."/>
            <person name="Giraud I."/>
            <person name="Wattier R."/>
            <person name="Teixeira M."/>
            <person name="Grandjean F."/>
            <person name="Rigaud T."/>
            <person name="Cordaux R."/>
        </authorList>
    </citation>
    <scope>NUCLEOTIDE SEQUENCE [LARGE SCALE GENOMIC DNA]</scope>
    <source>
        <strain evidence="2">T1</strain>
        <tissue evidence="2">Spores</tissue>
    </source>
</reference>
<dbReference type="InterPro" id="IPR031537">
    <property type="entry name" value="DUF5092"/>
</dbReference>
<dbReference type="Pfam" id="PF17010">
    <property type="entry name" value="DUF5092"/>
    <property type="match status" value="1"/>
</dbReference>
<keyword evidence="1" id="KW-0472">Membrane</keyword>
<evidence type="ECO:0000313" key="3">
    <source>
        <dbReference type="Proteomes" id="UP001516464"/>
    </source>
</evidence>
<organism evidence="2 3">
    <name type="scientific">Astathelohania contejeani</name>
    <dbReference type="NCBI Taxonomy" id="164912"/>
    <lineage>
        <taxon>Eukaryota</taxon>
        <taxon>Fungi</taxon>
        <taxon>Fungi incertae sedis</taxon>
        <taxon>Microsporidia</taxon>
        <taxon>Astathelohaniidae</taxon>
        <taxon>Astathelohania</taxon>
    </lineage>
</organism>
<comment type="caution">
    <text evidence="2">The sequence shown here is derived from an EMBL/GenBank/DDBJ whole genome shotgun (WGS) entry which is preliminary data.</text>
</comment>
<dbReference type="EMBL" id="SBIQ01000257">
    <property type="protein sequence ID" value="KAF7682453.1"/>
    <property type="molecule type" value="Genomic_DNA"/>
</dbReference>
<accession>A0ABQ7HWC1</accession>
<name>A0ABQ7HWC1_9MICR</name>
<keyword evidence="1" id="KW-0812">Transmembrane</keyword>
<evidence type="ECO:0000256" key="1">
    <source>
        <dbReference type="SAM" id="Phobius"/>
    </source>
</evidence>
<keyword evidence="1" id="KW-1133">Transmembrane helix</keyword>
<feature type="transmembrane region" description="Helical" evidence="1">
    <location>
        <begin position="184"/>
        <end position="203"/>
    </location>
</feature>